<protein>
    <submittedName>
        <fullName evidence="2">Uncharacterized protein</fullName>
    </submittedName>
</protein>
<name>A0AAE3XEK8_9DEIO</name>
<dbReference type="Proteomes" id="UP001185331">
    <property type="component" value="Unassembled WGS sequence"/>
</dbReference>
<accession>A0AAE3XEK8</accession>
<comment type="caution">
    <text evidence="2">The sequence shown here is derived from an EMBL/GenBank/DDBJ whole genome shotgun (WGS) entry which is preliminary data.</text>
</comment>
<feature type="region of interest" description="Disordered" evidence="1">
    <location>
        <begin position="1"/>
        <end position="30"/>
    </location>
</feature>
<gene>
    <name evidence="2" type="ORF">J2Y00_003142</name>
</gene>
<organism evidence="2 3">
    <name type="scientific">Deinococcus soli</name>
    <name type="common">ex Cha et al. 2016</name>
    <dbReference type="NCBI Taxonomy" id="1309411"/>
    <lineage>
        <taxon>Bacteria</taxon>
        <taxon>Thermotogati</taxon>
        <taxon>Deinococcota</taxon>
        <taxon>Deinococci</taxon>
        <taxon>Deinococcales</taxon>
        <taxon>Deinococcaceae</taxon>
        <taxon>Deinococcus</taxon>
    </lineage>
</organism>
<reference evidence="2" key="1">
    <citation type="submission" date="2023-07" db="EMBL/GenBank/DDBJ databases">
        <title>Sorghum-associated microbial communities from plants grown in Nebraska, USA.</title>
        <authorList>
            <person name="Schachtman D."/>
        </authorList>
    </citation>
    <scope>NUCLEOTIDE SEQUENCE</scope>
    <source>
        <strain evidence="2">BE330</strain>
    </source>
</reference>
<sequence length="30" mass="3147">MDSILRVQEPEQLAAGLEATFGGEGEGEGR</sequence>
<evidence type="ECO:0000313" key="3">
    <source>
        <dbReference type="Proteomes" id="UP001185331"/>
    </source>
</evidence>
<evidence type="ECO:0000313" key="2">
    <source>
        <dbReference type="EMBL" id="MDR6219539.1"/>
    </source>
</evidence>
<dbReference type="AlphaFoldDB" id="A0AAE3XEK8"/>
<evidence type="ECO:0000256" key="1">
    <source>
        <dbReference type="SAM" id="MobiDB-lite"/>
    </source>
</evidence>
<dbReference type="EMBL" id="JAVDQK010000007">
    <property type="protein sequence ID" value="MDR6219539.1"/>
    <property type="molecule type" value="Genomic_DNA"/>
</dbReference>
<proteinExistence type="predicted"/>